<comment type="caution">
    <text evidence="2">The sequence shown here is derived from an EMBL/GenBank/DDBJ whole genome shotgun (WGS) entry which is preliminary data.</text>
</comment>
<dbReference type="PANTHER" id="PTHR21450:SF9">
    <property type="entry name" value="BZIP DOMAIN CLASS TRANSCRIPTION FACTOR (DUF630 AND DUF632)-RELATED"/>
    <property type="match status" value="1"/>
</dbReference>
<dbReference type="InterPro" id="IPR006867">
    <property type="entry name" value="DUF632"/>
</dbReference>
<sequence>MKNERELLLWSKFHSESKKLLLVVRHKDLAEIAACIKEYFEKAVVAETVYHSNSLLTNLSSSWTSKPPLEIKYLLDTCALVEQGPKSHFSTLERLLAWEKKLYQEVKLQTLEQSRQLCYADKTDQCRVISHPADRIFAQDRFLYICRLNNNIVSLKTLKPTTCWERSTVTGQGLEGVLLRRLKFWSSNRNKFFIIPWIIILEYVCIR</sequence>
<proteinExistence type="predicted"/>
<feature type="domain" description="DUF632" evidence="1">
    <location>
        <begin position="47"/>
        <end position="108"/>
    </location>
</feature>
<dbReference type="EMBL" id="JAJJMB010002020">
    <property type="protein sequence ID" value="KAI3953775.1"/>
    <property type="molecule type" value="Genomic_DNA"/>
</dbReference>
<evidence type="ECO:0000313" key="3">
    <source>
        <dbReference type="Proteomes" id="UP001202328"/>
    </source>
</evidence>
<dbReference type="PANTHER" id="PTHR21450">
    <property type="entry name" value="PROTEIN ALTERED PHOSPHATE STARVATION RESPONSE 1"/>
    <property type="match status" value="1"/>
</dbReference>
<name>A0AAD4TEK7_9MAGN</name>
<evidence type="ECO:0000313" key="2">
    <source>
        <dbReference type="EMBL" id="KAI3953775.1"/>
    </source>
</evidence>
<evidence type="ECO:0000259" key="1">
    <source>
        <dbReference type="Pfam" id="PF04782"/>
    </source>
</evidence>
<accession>A0AAD4TEK7</accession>
<protein>
    <recommendedName>
        <fullName evidence="1">DUF632 domain-containing protein</fullName>
    </recommendedName>
</protein>
<dbReference type="Pfam" id="PF04782">
    <property type="entry name" value="DUF632"/>
    <property type="match status" value="1"/>
</dbReference>
<dbReference type="Proteomes" id="UP001202328">
    <property type="component" value="Unassembled WGS sequence"/>
</dbReference>
<keyword evidence="3" id="KW-1185">Reference proteome</keyword>
<organism evidence="2 3">
    <name type="scientific">Papaver atlanticum</name>
    <dbReference type="NCBI Taxonomy" id="357466"/>
    <lineage>
        <taxon>Eukaryota</taxon>
        <taxon>Viridiplantae</taxon>
        <taxon>Streptophyta</taxon>
        <taxon>Embryophyta</taxon>
        <taxon>Tracheophyta</taxon>
        <taxon>Spermatophyta</taxon>
        <taxon>Magnoliopsida</taxon>
        <taxon>Ranunculales</taxon>
        <taxon>Papaveraceae</taxon>
        <taxon>Papaveroideae</taxon>
        <taxon>Papaver</taxon>
    </lineage>
</organism>
<dbReference type="AlphaFoldDB" id="A0AAD4TEK7"/>
<reference evidence="2" key="1">
    <citation type="submission" date="2022-04" db="EMBL/GenBank/DDBJ databases">
        <title>A functionally conserved STORR gene fusion in Papaver species that diverged 16.8 million years ago.</title>
        <authorList>
            <person name="Catania T."/>
        </authorList>
    </citation>
    <scope>NUCLEOTIDE SEQUENCE</scope>
    <source>
        <strain evidence="2">S-188037</strain>
    </source>
</reference>
<gene>
    <name evidence="2" type="ORF">MKW98_017599</name>
</gene>